<name>A0A0C2XUM4_HEBCY</name>
<keyword evidence="3" id="KW-1185">Reference proteome</keyword>
<dbReference type="HOGENOM" id="CLU_2922834_0_0_1"/>
<evidence type="ECO:0000256" key="1">
    <source>
        <dbReference type="SAM" id="MobiDB-lite"/>
    </source>
</evidence>
<sequence length="61" mass="6897">MLEGSGVRSQDNDEIRKLPQRESSEHNPRTPAVQQKIIEFRALVPDCCMGCCPLVNLLFII</sequence>
<reference evidence="3" key="2">
    <citation type="submission" date="2015-01" db="EMBL/GenBank/DDBJ databases">
        <title>Evolutionary Origins and Diversification of the Mycorrhizal Mutualists.</title>
        <authorList>
            <consortium name="DOE Joint Genome Institute"/>
            <consortium name="Mycorrhizal Genomics Consortium"/>
            <person name="Kohler A."/>
            <person name="Kuo A."/>
            <person name="Nagy L.G."/>
            <person name="Floudas D."/>
            <person name="Copeland A."/>
            <person name="Barry K.W."/>
            <person name="Cichocki N."/>
            <person name="Veneault-Fourrey C."/>
            <person name="LaButti K."/>
            <person name="Lindquist E.A."/>
            <person name="Lipzen A."/>
            <person name="Lundell T."/>
            <person name="Morin E."/>
            <person name="Murat C."/>
            <person name="Riley R."/>
            <person name="Ohm R."/>
            <person name="Sun H."/>
            <person name="Tunlid A."/>
            <person name="Henrissat B."/>
            <person name="Grigoriev I.V."/>
            <person name="Hibbett D.S."/>
            <person name="Martin F."/>
        </authorList>
    </citation>
    <scope>NUCLEOTIDE SEQUENCE [LARGE SCALE GENOMIC DNA]</scope>
    <source>
        <strain evidence="3">h7</strain>
    </source>
</reference>
<proteinExistence type="predicted"/>
<accession>A0A0C2XUM4</accession>
<gene>
    <name evidence="2" type="ORF">M413DRAFT_147187</name>
</gene>
<feature type="compositionally biased region" description="Basic and acidic residues" evidence="1">
    <location>
        <begin position="10"/>
        <end position="28"/>
    </location>
</feature>
<reference evidence="2 3" key="1">
    <citation type="submission" date="2014-04" db="EMBL/GenBank/DDBJ databases">
        <authorList>
            <consortium name="DOE Joint Genome Institute"/>
            <person name="Kuo A."/>
            <person name="Gay G."/>
            <person name="Dore J."/>
            <person name="Kohler A."/>
            <person name="Nagy L.G."/>
            <person name="Floudas D."/>
            <person name="Copeland A."/>
            <person name="Barry K.W."/>
            <person name="Cichocki N."/>
            <person name="Veneault-Fourrey C."/>
            <person name="LaButti K."/>
            <person name="Lindquist E.A."/>
            <person name="Lipzen A."/>
            <person name="Lundell T."/>
            <person name="Morin E."/>
            <person name="Murat C."/>
            <person name="Sun H."/>
            <person name="Tunlid A."/>
            <person name="Henrissat B."/>
            <person name="Grigoriev I.V."/>
            <person name="Hibbett D.S."/>
            <person name="Martin F."/>
            <person name="Nordberg H.P."/>
            <person name="Cantor M.N."/>
            <person name="Hua S.X."/>
        </authorList>
    </citation>
    <scope>NUCLEOTIDE SEQUENCE [LARGE SCALE GENOMIC DNA]</scope>
    <source>
        <strain evidence="3">h7</strain>
    </source>
</reference>
<evidence type="ECO:0000313" key="3">
    <source>
        <dbReference type="Proteomes" id="UP000053424"/>
    </source>
</evidence>
<dbReference type="AlphaFoldDB" id="A0A0C2XUM4"/>
<feature type="region of interest" description="Disordered" evidence="1">
    <location>
        <begin position="1"/>
        <end position="32"/>
    </location>
</feature>
<dbReference type="Proteomes" id="UP000053424">
    <property type="component" value="Unassembled WGS sequence"/>
</dbReference>
<protein>
    <submittedName>
        <fullName evidence="2">Uncharacterized protein</fullName>
    </submittedName>
</protein>
<evidence type="ECO:0000313" key="2">
    <source>
        <dbReference type="EMBL" id="KIM41358.1"/>
    </source>
</evidence>
<dbReference type="EMBL" id="KN831780">
    <property type="protein sequence ID" value="KIM41358.1"/>
    <property type="molecule type" value="Genomic_DNA"/>
</dbReference>
<organism evidence="2 3">
    <name type="scientific">Hebeloma cylindrosporum</name>
    <dbReference type="NCBI Taxonomy" id="76867"/>
    <lineage>
        <taxon>Eukaryota</taxon>
        <taxon>Fungi</taxon>
        <taxon>Dikarya</taxon>
        <taxon>Basidiomycota</taxon>
        <taxon>Agaricomycotina</taxon>
        <taxon>Agaricomycetes</taxon>
        <taxon>Agaricomycetidae</taxon>
        <taxon>Agaricales</taxon>
        <taxon>Agaricineae</taxon>
        <taxon>Hymenogastraceae</taxon>
        <taxon>Hebeloma</taxon>
    </lineage>
</organism>